<comment type="caution">
    <text evidence="2">The sequence shown here is derived from an EMBL/GenBank/DDBJ whole genome shotgun (WGS) entry which is preliminary data.</text>
</comment>
<feature type="region of interest" description="Disordered" evidence="1">
    <location>
        <begin position="58"/>
        <end position="101"/>
    </location>
</feature>
<evidence type="ECO:0000313" key="2">
    <source>
        <dbReference type="EMBL" id="KAL1844651.1"/>
    </source>
</evidence>
<feature type="compositionally biased region" description="Low complexity" evidence="1">
    <location>
        <begin position="69"/>
        <end position="80"/>
    </location>
</feature>
<proteinExistence type="predicted"/>
<name>A0ABR3VSL7_9PEZI</name>
<reference evidence="2 3" key="1">
    <citation type="journal article" date="2024" name="Commun. Biol.">
        <title>Comparative genomic analysis of thermophilic fungi reveals convergent evolutionary adaptations and gene losses.</title>
        <authorList>
            <person name="Steindorff A.S."/>
            <person name="Aguilar-Pontes M.V."/>
            <person name="Robinson A.J."/>
            <person name="Andreopoulos B."/>
            <person name="LaButti K."/>
            <person name="Kuo A."/>
            <person name="Mondo S."/>
            <person name="Riley R."/>
            <person name="Otillar R."/>
            <person name="Haridas S."/>
            <person name="Lipzen A."/>
            <person name="Grimwood J."/>
            <person name="Schmutz J."/>
            <person name="Clum A."/>
            <person name="Reid I.D."/>
            <person name="Moisan M.C."/>
            <person name="Butler G."/>
            <person name="Nguyen T.T.M."/>
            <person name="Dewar K."/>
            <person name="Conant G."/>
            <person name="Drula E."/>
            <person name="Henrissat B."/>
            <person name="Hansel C."/>
            <person name="Singer S."/>
            <person name="Hutchinson M.I."/>
            <person name="de Vries R.P."/>
            <person name="Natvig D.O."/>
            <person name="Powell A.J."/>
            <person name="Tsang A."/>
            <person name="Grigoriev I.V."/>
        </authorList>
    </citation>
    <scope>NUCLEOTIDE SEQUENCE [LARGE SCALE GENOMIC DNA]</scope>
    <source>
        <strain evidence="2 3">ATCC 24622</strain>
    </source>
</reference>
<gene>
    <name evidence="2" type="ORF">VTK73DRAFT_2098</name>
</gene>
<feature type="compositionally biased region" description="Gly residues" evidence="1">
    <location>
        <begin position="197"/>
        <end position="213"/>
    </location>
</feature>
<feature type="region of interest" description="Disordered" evidence="1">
    <location>
        <begin position="188"/>
        <end position="251"/>
    </location>
</feature>
<dbReference type="Proteomes" id="UP001586593">
    <property type="component" value="Unassembled WGS sequence"/>
</dbReference>
<accession>A0ABR3VSL7</accession>
<organism evidence="2 3">
    <name type="scientific">Phialemonium thermophilum</name>
    <dbReference type="NCBI Taxonomy" id="223376"/>
    <lineage>
        <taxon>Eukaryota</taxon>
        <taxon>Fungi</taxon>
        <taxon>Dikarya</taxon>
        <taxon>Ascomycota</taxon>
        <taxon>Pezizomycotina</taxon>
        <taxon>Sordariomycetes</taxon>
        <taxon>Sordariomycetidae</taxon>
        <taxon>Cephalothecales</taxon>
        <taxon>Cephalothecaceae</taxon>
        <taxon>Phialemonium</taxon>
    </lineage>
</organism>
<sequence>MPSQVVLSVAASRRFWTSMKWWASTLMSGSSGLALRSSGATKDADTPASRYAVCSLARRGDGDDDDDTFFASGSSSSTTTPTRVAPADEGGGHGEGEVVVPRGRIGLGDGQAQGLAADGAVGARGQVDGGPGAEGGAGEVGDGGAVEVRIEDGLDAEARVADLVGQPQLVAAQELGVLVAGAGRQDGPVDDARRGVSIGGRPRGCLGRGGGGGGRRKAEGGCVAEAAGGEEEGEQHDRQQQGEQPGETVGR</sequence>
<evidence type="ECO:0000256" key="1">
    <source>
        <dbReference type="SAM" id="MobiDB-lite"/>
    </source>
</evidence>
<evidence type="ECO:0000313" key="3">
    <source>
        <dbReference type="Proteomes" id="UP001586593"/>
    </source>
</evidence>
<dbReference type="EMBL" id="JAZHXJ010001562">
    <property type="protein sequence ID" value="KAL1844651.1"/>
    <property type="molecule type" value="Genomic_DNA"/>
</dbReference>
<keyword evidence="3" id="KW-1185">Reference proteome</keyword>
<protein>
    <submittedName>
        <fullName evidence="2">Uncharacterized protein</fullName>
    </submittedName>
</protein>